<dbReference type="AlphaFoldDB" id="A0AAE1WZS0"/>
<keyword evidence="3" id="KW-0238">DNA-binding</keyword>
<dbReference type="EMBL" id="JACGWL010000005">
    <property type="protein sequence ID" value="KAK4402623.1"/>
    <property type="molecule type" value="Genomic_DNA"/>
</dbReference>
<accession>A0AAE1WZS0</accession>
<keyword evidence="2" id="KW-0805">Transcription regulation</keyword>
<reference evidence="7" key="2">
    <citation type="journal article" date="2024" name="Plant">
        <title>Genomic evolution and insights into agronomic trait innovations of Sesamum species.</title>
        <authorList>
            <person name="Miao H."/>
            <person name="Wang L."/>
            <person name="Qu L."/>
            <person name="Liu H."/>
            <person name="Sun Y."/>
            <person name="Le M."/>
            <person name="Wang Q."/>
            <person name="Wei S."/>
            <person name="Zheng Y."/>
            <person name="Lin W."/>
            <person name="Duan Y."/>
            <person name="Cao H."/>
            <person name="Xiong S."/>
            <person name="Wang X."/>
            <person name="Wei L."/>
            <person name="Li C."/>
            <person name="Ma Q."/>
            <person name="Ju M."/>
            <person name="Zhao R."/>
            <person name="Li G."/>
            <person name="Mu C."/>
            <person name="Tian Q."/>
            <person name="Mei H."/>
            <person name="Zhang T."/>
            <person name="Gao T."/>
            <person name="Zhang H."/>
        </authorList>
    </citation>
    <scope>NUCLEOTIDE SEQUENCE</scope>
    <source>
        <strain evidence="7">K16</strain>
    </source>
</reference>
<dbReference type="PANTHER" id="PTHR31221">
    <property type="entry name" value="WRKY TRANSCRIPTION FACTOR PROTEIN 1-RELATED"/>
    <property type="match status" value="1"/>
</dbReference>
<dbReference type="Gene3D" id="2.20.25.80">
    <property type="entry name" value="WRKY domain"/>
    <property type="match status" value="1"/>
</dbReference>
<evidence type="ECO:0000256" key="3">
    <source>
        <dbReference type="ARBA" id="ARBA00023125"/>
    </source>
</evidence>
<gene>
    <name evidence="7" type="ORF">Sango_1003000</name>
</gene>
<comment type="caution">
    <text evidence="7">The sequence shown here is derived from an EMBL/GenBank/DDBJ whole genome shotgun (WGS) entry which is preliminary data.</text>
</comment>
<organism evidence="7 8">
    <name type="scientific">Sesamum angolense</name>
    <dbReference type="NCBI Taxonomy" id="2727404"/>
    <lineage>
        <taxon>Eukaryota</taxon>
        <taxon>Viridiplantae</taxon>
        <taxon>Streptophyta</taxon>
        <taxon>Embryophyta</taxon>
        <taxon>Tracheophyta</taxon>
        <taxon>Spermatophyta</taxon>
        <taxon>Magnoliopsida</taxon>
        <taxon>eudicotyledons</taxon>
        <taxon>Gunneridae</taxon>
        <taxon>Pentapetalae</taxon>
        <taxon>asterids</taxon>
        <taxon>lamiids</taxon>
        <taxon>Lamiales</taxon>
        <taxon>Pedaliaceae</taxon>
        <taxon>Sesamum</taxon>
    </lineage>
</organism>
<dbReference type="SUPFAM" id="SSF118290">
    <property type="entry name" value="WRKY DNA-binding domain"/>
    <property type="match status" value="1"/>
</dbReference>
<evidence type="ECO:0000256" key="4">
    <source>
        <dbReference type="ARBA" id="ARBA00023163"/>
    </source>
</evidence>
<dbReference type="GO" id="GO:0043565">
    <property type="term" value="F:sequence-specific DNA binding"/>
    <property type="evidence" value="ECO:0007669"/>
    <property type="project" value="InterPro"/>
</dbReference>
<reference evidence="7" key="1">
    <citation type="submission" date="2020-06" db="EMBL/GenBank/DDBJ databases">
        <authorList>
            <person name="Li T."/>
            <person name="Hu X."/>
            <person name="Zhang T."/>
            <person name="Song X."/>
            <person name="Zhang H."/>
            <person name="Dai N."/>
            <person name="Sheng W."/>
            <person name="Hou X."/>
            <person name="Wei L."/>
        </authorList>
    </citation>
    <scope>NUCLEOTIDE SEQUENCE</scope>
    <source>
        <strain evidence="7">K16</strain>
        <tissue evidence="7">Leaf</tissue>
    </source>
</reference>
<evidence type="ECO:0000313" key="7">
    <source>
        <dbReference type="EMBL" id="KAK4402623.1"/>
    </source>
</evidence>
<dbReference type="InterPro" id="IPR044810">
    <property type="entry name" value="WRKY_plant"/>
</dbReference>
<dbReference type="PROSITE" id="PS50811">
    <property type="entry name" value="WRKY"/>
    <property type="match status" value="1"/>
</dbReference>
<proteinExistence type="predicted"/>
<evidence type="ECO:0000256" key="2">
    <source>
        <dbReference type="ARBA" id="ARBA00023015"/>
    </source>
</evidence>
<dbReference type="GO" id="GO:0005634">
    <property type="term" value="C:nucleus"/>
    <property type="evidence" value="ECO:0007669"/>
    <property type="project" value="UniProtKB-SubCell"/>
</dbReference>
<evidence type="ECO:0000313" key="8">
    <source>
        <dbReference type="Proteomes" id="UP001289374"/>
    </source>
</evidence>
<protein>
    <submittedName>
        <fullName evidence="7">WRKY transcription factor 75</fullName>
    </submittedName>
</protein>
<keyword evidence="5" id="KW-0539">Nucleus</keyword>
<dbReference type="Proteomes" id="UP001289374">
    <property type="component" value="Unassembled WGS sequence"/>
</dbReference>
<dbReference type="InterPro" id="IPR036576">
    <property type="entry name" value="WRKY_dom_sf"/>
</dbReference>
<feature type="domain" description="WRKY" evidence="6">
    <location>
        <begin position="104"/>
        <end position="130"/>
    </location>
</feature>
<dbReference type="InterPro" id="IPR003657">
    <property type="entry name" value="WRKY_dom"/>
</dbReference>
<comment type="subcellular location">
    <subcellularLocation>
        <location evidence="1">Nucleus</location>
    </subcellularLocation>
</comment>
<dbReference type="PANTHER" id="PTHR31221:SF83">
    <property type="entry name" value="WRKY TRANSCRIPTION FACTOR 75-RELATED"/>
    <property type="match status" value="1"/>
</dbReference>
<keyword evidence="8" id="KW-1185">Reference proteome</keyword>
<keyword evidence="4" id="KW-0804">Transcription</keyword>
<evidence type="ECO:0000256" key="1">
    <source>
        <dbReference type="ARBA" id="ARBA00004123"/>
    </source>
</evidence>
<evidence type="ECO:0000259" key="6">
    <source>
        <dbReference type="PROSITE" id="PS50811"/>
    </source>
</evidence>
<name>A0AAE1WZS0_9LAMI</name>
<dbReference type="GO" id="GO:0003700">
    <property type="term" value="F:DNA-binding transcription factor activity"/>
    <property type="evidence" value="ECO:0007669"/>
    <property type="project" value="InterPro"/>
</dbReference>
<dbReference type="Pfam" id="PF03106">
    <property type="entry name" value="WRKY"/>
    <property type="match status" value="1"/>
</dbReference>
<sequence length="130" mass="15268">MDNCPTILHSSSSSSSQYSHLTLFNNMIMNSHAQDHELIQHDQYPNDKYIDFNQNHTNEINNIITTVEDHVHSNDVIEKEVEPDKGIKAGKKFKERKYAFQTRSQVDILDDGYRWRKYGQKAVKNNKFPR</sequence>
<evidence type="ECO:0000256" key="5">
    <source>
        <dbReference type="ARBA" id="ARBA00023242"/>
    </source>
</evidence>